<feature type="region of interest" description="Disordered" evidence="6">
    <location>
        <begin position="555"/>
        <end position="605"/>
    </location>
</feature>
<sequence>MSPVFVWKPLYRAPVPLHPLAAAGIKVHSQAKPQFGPSRAPSLGPHHILSGVTKEMQQDEAPNICRNVCGGPVSRELEMLGIGAQKTLDALGWGKLLHQMQQLELTNTAKPAAATSGSAQTDDAMDGKSSGCKDNIRNFDSISGLCELLMKAIPPKGPQGLRFLKAPRRSKCMIEADARAEQILNPILAAERAEAEATAAPKHEQHRTHGEVSGMQQKLQRQHSQASAFNVSDIIEGSNSPRNSSNAFAARLLGSVADYWREEATRASALGLPPPSASGWGPQAGGRDPEGAIAPETLRMALRDIMQRINTWRQQQHQQQPLQRLPVQMDFGKTDMPQPKHQQQLQRQPATPVVGCCLSQNWEASQVSDASNLDVEDGPGSPDESVSMEYAAEGPSAGDSCVHSWGTRERCISGLSQRQHESLRGLCSSQISTNVPQYLIEGLPPSQKASVGLQPALEAIPPTSESFLDIAVSKSDETERTSSNGAKGSSSFSVLLMRFTPFCFQNIGDEAFAALLASQGSIGPHADAESLGGAFDEQPGSRRVRVHVAEEDRALSGGSNADCSSLSDNYDNGSRRRKKNSQDASESPRRRRETSPRMCADNRCGQWTGRSGKRNEYSSCELSSERKRCSSDFEDSLQAREARKVAAEGVGRPHRFCSSSCISAAAAGATSSATQSSHLARNLWTRHAQYAYAEHSAGSKATATAAQAQVQASPVPSTTIVTHVPAVAADGSEPTSSSSSYTPTVKLGPRSSCEDLSPTQPMKSAPRFHGNFPQAARTTVTAAATGTSGAARDVQKKGDGPNSKNDDHSSNSSSNSCQYRPSKIRSPVGDRKDYAASESNDPIITLSPTPDAGTERSGFADTALEAADQEEEIHPFYSNPRDVPSAINPLKATPGGRLQQQQSGLTAPMCACVEIAKTTTTKATTADGESLVSERVEYQTELLRFLHQQQRLQKPRRHELQTRRQQQSNRCCFVYFRPPPDVAQVYASCPLRVRRKWQMTVQKRLQKQQLQQQLLQQHQQQSSNAQTKRGAALHHVKEVCCDGKPLLELQQQQQSKETTEHKQLLPVRQQLNDPKPLDAGSSCQGKSRNSGNNNSNNGRNRTKARMATRLDNHGRIVSYVTPLPQQVDSSAVAITSQSSGSSSQNEQASQVSVASEVLKAKKGLSEQRTEGPRDVRNADRSVQGHQAASYGSLIALEVITECPVATATEAAAAAATPNPSTCSVLAVCFVLRDERLQLSVARLQQQQQQELSYSDVKGVIIYDPIGSTGSSPWQLPCSVGFPQNPVENLVLGCIDSCVDRRWWRCVVKSERELLLQFCSVVAAADPSLMLMWEEGGRGLKFLGRRADALGIGQLFRTRCSRRADDVSSVCMFDPFSTAATSGFQGAHDAFEAPKAAGSTRGSEDTGTAKMPEIRRRRRWVRGASVVPGRLLLEGWRLMQKEMKLQHSDLSGVAADVLGVIVPSIPPSVVAATWKQAQQTRRRNKILQLQQQHQQQCQQRQDELWALQSIADLLAYVMKRVCLCVRLVDSCEILPRTCELARLYGCCLHSALTRGSQFKVENILLRATKRMNCVLVSPSKQQARKSHNVTEQPATVGVPLVLEPLSGFYFSPVLVLDFLSLYPSIVIANNICYSTCLGSVEVDPLESEMKTLGVLTVHTPPQIFAQVIQAHAEATAAGPFSWPSSGIPEEEPMQVLPGGSIFVSRRVRQGILPALLNDILQTRLMVKQAAKRYQGEGYADQALLRKLDYRQFGLKMIANVTYG</sequence>
<gene>
    <name evidence="8" type="ORF">ENH_00013070</name>
</gene>
<evidence type="ECO:0000256" key="6">
    <source>
        <dbReference type="SAM" id="MobiDB-lite"/>
    </source>
</evidence>
<dbReference type="EMBL" id="HG723282">
    <property type="protein sequence ID" value="CDJ65779.1"/>
    <property type="molecule type" value="Genomic_DNA"/>
</dbReference>
<feature type="compositionally biased region" description="Polar residues" evidence="6">
    <location>
        <begin position="557"/>
        <end position="572"/>
    </location>
</feature>
<dbReference type="SUPFAM" id="SSF53098">
    <property type="entry name" value="Ribonuclease H-like"/>
    <property type="match status" value="1"/>
</dbReference>
<dbReference type="Pfam" id="PF00136">
    <property type="entry name" value="DNA_pol_B"/>
    <property type="match status" value="1"/>
</dbReference>
<keyword evidence="4 8" id="KW-0548">Nucleotidyltransferase</keyword>
<evidence type="ECO:0000259" key="7">
    <source>
        <dbReference type="Pfam" id="PF00136"/>
    </source>
</evidence>
<reference evidence="8" key="2">
    <citation type="submission" date="2013-10" db="EMBL/GenBank/DDBJ databases">
        <authorList>
            <person name="Aslett M."/>
        </authorList>
    </citation>
    <scope>NUCLEOTIDE SEQUENCE [LARGE SCALE GENOMIC DNA]</scope>
    <source>
        <strain evidence="8">Houghton</strain>
    </source>
</reference>
<dbReference type="Gene3D" id="1.10.287.690">
    <property type="entry name" value="Helix hairpin bin"/>
    <property type="match status" value="1"/>
</dbReference>
<feature type="compositionally biased region" description="Basic and acidic residues" evidence="6">
    <location>
        <begin position="793"/>
        <end position="809"/>
    </location>
</feature>
<feature type="region of interest" description="Disordered" evidence="6">
    <location>
        <begin position="269"/>
        <end position="291"/>
    </location>
</feature>
<dbReference type="GO" id="GO:0000166">
    <property type="term" value="F:nucleotide binding"/>
    <property type="evidence" value="ECO:0007669"/>
    <property type="project" value="InterPro"/>
</dbReference>
<dbReference type="InterPro" id="IPR006172">
    <property type="entry name" value="DNA-dir_DNA_pol_B"/>
</dbReference>
<feature type="compositionally biased region" description="Basic and acidic residues" evidence="6">
    <location>
        <begin position="1163"/>
        <end position="1179"/>
    </location>
</feature>
<dbReference type="GO" id="GO:0042276">
    <property type="term" value="P:error-prone translesion synthesis"/>
    <property type="evidence" value="ECO:0007669"/>
    <property type="project" value="TreeGrafter"/>
</dbReference>
<dbReference type="GO" id="GO:0000724">
    <property type="term" value="P:double-strand break repair via homologous recombination"/>
    <property type="evidence" value="ECO:0007669"/>
    <property type="project" value="TreeGrafter"/>
</dbReference>
<dbReference type="InterPro" id="IPR030559">
    <property type="entry name" value="PolZ_Rev3"/>
</dbReference>
<dbReference type="GO" id="GO:0003887">
    <property type="term" value="F:DNA-directed DNA polymerase activity"/>
    <property type="evidence" value="ECO:0007669"/>
    <property type="project" value="UniProtKB-KW"/>
</dbReference>
<accession>U6MTJ4</accession>
<proteinExistence type="inferred from homology"/>
<feature type="compositionally biased region" description="Low complexity" evidence="6">
    <location>
        <begin position="775"/>
        <end position="792"/>
    </location>
</feature>
<dbReference type="Gene3D" id="3.30.420.10">
    <property type="entry name" value="Ribonuclease H-like superfamily/Ribonuclease H"/>
    <property type="match status" value="1"/>
</dbReference>
<dbReference type="SUPFAM" id="SSF56672">
    <property type="entry name" value="DNA/RNA polymerases"/>
    <property type="match status" value="1"/>
</dbReference>
<name>U6MTJ4_9EIME</name>
<dbReference type="InterPro" id="IPR006134">
    <property type="entry name" value="DNA-dir_DNA_pol_B_multi_dom"/>
</dbReference>
<feature type="region of interest" description="Disordered" evidence="6">
    <location>
        <begin position="108"/>
        <end position="129"/>
    </location>
</feature>
<feature type="compositionally biased region" description="Low complexity" evidence="6">
    <location>
        <begin position="1131"/>
        <end position="1150"/>
    </location>
</feature>
<evidence type="ECO:0000256" key="3">
    <source>
        <dbReference type="ARBA" id="ARBA00022679"/>
    </source>
</evidence>
<feature type="region of interest" description="Disordered" evidence="6">
    <location>
        <begin position="1051"/>
        <end position="1101"/>
    </location>
</feature>
<keyword evidence="3 8" id="KW-0808">Transferase</keyword>
<dbReference type="EC" id="2.7.7.7" evidence="2"/>
<dbReference type="Proteomes" id="UP000030754">
    <property type="component" value="Unassembled WGS sequence"/>
</dbReference>
<comment type="similarity">
    <text evidence="1">Belongs to the DNA polymerase type-B family.</text>
</comment>
<feature type="compositionally biased region" description="Polar residues" evidence="6">
    <location>
        <begin position="108"/>
        <end position="121"/>
    </location>
</feature>
<dbReference type="GO" id="GO:0003677">
    <property type="term" value="F:DNA binding"/>
    <property type="evidence" value="ECO:0007669"/>
    <property type="project" value="InterPro"/>
</dbReference>
<dbReference type="InterPro" id="IPR043502">
    <property type="entry name" value="DNA/RNA_pol_sf"/>
</dbReference>
<dbReference type="InterPro" id="IPR023211">
    <property type="entry name" value="DNA_pol_palm_dom_sf"/>
</dbReference>
<dbReference type="OrthoDB" id="2414538at2759"/>
<feature type="region of interest" description="Disordered" evidence="6">
    <location>
        <begin position="367"/>
        <end position="387"/>
    </location>
</feature>
<keyword evidence="5" id="KW-0239">DNA-directed DNA polymerase</keyword>
<feature type="compositionally biased region" description="Low complexity" evidence="6">
    <location>
        <begin position="1087"/>
        <end position="1099"/>
    </location>
</feature>
<organism evidence="8 9">
    <name type="scientific">Eimeria necatrix</name>
    <dbReference type="NCBI Taxonomy" id="51315"/>
    <lineage>
        <taxon>Eukaryota</taxon>
        <taxon>Sar</taxon>
        <taxon>Alveolata</taxon>
        <taxon>Apicomplexa</taxon>
        <taxon>Conoidasida</taxon>
        <taxon>Coccidia</taxon>
        <taxon>Eucoccidiorida</taxon>
        <taxon>Eimeriorina</taxon>
        <taxon>Eimeriidae</taxon>
        <taxon>Eimeria</taxon>
    </lineage>
</organism>
<keyword evidence="9" id="KW-1185">Reference proteome</keyword>
<dbReference type="GeneID" id="25471489"/>
<feature type="region of interest" description="Disordered" evidence="6">
    <location>
        <begin position="1131"/>
        <end position="1182"/>
    </location>
</feature>
<evidence type="ECO:0000313" key="9">
    <source>
        <dbReference type="Proteomes" id="UP000030754"/>
    </source>
</evidence>
<dbReference type="RefSeq" id="XP_013434246.1">
    <property type="nucleotide sequence ID" value="XM_013578792.1"/>
</dbReference>
<dbReference type="PANTHER" id="PTHR45812">
    <property type="entry name" value="DNA POLYMERASE ZETA CATALYTIC SUBUNIT"/>
    <property type="match status" value="1"/>
</dbReference>
<dbReference type="GO" id="GO:0016035">
    <property type="term" value="C:zeta DNA polymerase complex"/>
    <property type="evidence" value="ECO:0007669"/>
    <property type="project" value="InterPro"/>
</dbReference>
<evidence type="ECO:0000256" key="1">
    <source>
        <dbReference type="ARBA" id="ARBA00005755"/>
    </source>
</evidence>
<evidence type="ECO:0000256" key="2">
    <source>
        <dbReference type="ARBA" id="ARBA00012417"/>
    </source>
</evidence>
<dbReference type="GO" id="GO:0005634">
    <property type="term" value="C:nucleus"/>
    <property type="evidence" value="ECO:0007669"/>
    <property type="project" value="TreeGrafter"/>
</dbReference>
<feature type="compositionally biased region" description="Polar residues" evidence="6">
    <location>
        <begin position="837"/>
        <end position="848"/>
    </location>
</feature>
<protein>
    <recommendedName>
        <fullName evidence="2">DNA-directed DNA polymerase</fullName>
        <ecNumber evidence="2">2.7.7.7</ecNumber>
    </recommendedName>
</protein>
<feature type="domain" description="DNA-directed DNA polymerase family B multifunctional" evidence="7">
    <location>
        <begin position="1548"/>
        <end position="1762"/>
    </location>
</feature>
<evidence type="ECO:0000256" key="4">
    <source>
        <dbReference type="ARBA" id="ARBA00022695"/>
    </source>
</evidence>
<dbReference type="InterPro" id="IPR036397">
    <property type="entry name" value="RNaseH_sf"/>
</dbReference>
<dbReference type="SMART" id="SM00486">
    <property type="entry name" value="POLBc"/>
    <property type="match status" value="1"/>
</dbReference>
<evidence type="ECO:0000256" key="5">
    <source>
        <dbReference type="ARBA" id="ARBA00022932"/>
    </source>
</evidence>
<dbReference type="VEuPathDB" id="ToxoDB:ENH_00013070"/>
<evidence type="ECO:0000313" key="8">
    <source>
        <dbReference type="EMBL" id="CDJ65779.1"/>
    </source>
</evidence>
<dbReference type="Gene3D" id="3.90.1600.10">
    <property type="entry name" value="Palm domain of DNA polymerase"/>
    <property type="match status" value="1"/>
</dbReference>
<dbReference type="PANTHER" id="PTHR45812:SF1">
    <property type="entry name" value="DNA POLYMERASE ZETA CATALYTIC SUBUNIT"/>
    <property type="match status" value="1"/>
</dbReference>
<reference evidence="8" key="1">
    <citation type="submission" date="2013-10" db="EMBL/GenBank/DDBJ databases">
        <title>Genomic analysis of the causative agents of coccidiosis in chickens.</title>
        <authorList>
            <person name="Reid A.J."/>
            <person name="Blake D."/>
            <person name="Billington K."/>
            <person name="Browne H."/>
            <person name="Dunn M."/>
            <person name="Hung S."/>
            <person name="Kawahara F."/>
            <person name="Miranda-Saavedra D."/>
            <person name="Mourier T."/>
            <person name="Nagra H."/>
            <person name="Otto T.D."/>
            <person name="Rawlings N."/>
            <person name="Sanchez A."/>
            <person name="Sanders M."/>
            <person name="Subramaniam C."/>
            <person name="Tay Y."/>
            <person name="Dear P."/>
            <person name="Doerig C."/>
            <person name="Gruber A."/>
            <person name="Parkinson J."/>
            <person name="Shirley M."/>
            <person name="Wan K.L."/>
            <person name="Berriman M."/>
            <person name="Tomley F."/>
            <person name="Pain A."/>
        </authorList>
    </citation>
    <scope>NUCLEOTIDE SEQUENCE [LARGE SCALE GENOMIC DNA]</scope>
    <source>
        <strain evidence="8">Houghton</strain>
    </source>
</reference>
<dbReference type="InterPro" id="IPR012337">
    <property type="entry name" value="RNaseH-like_sf"/>
</dbReference>
<feature type="region of interest" description="Disordered" evidence="6">
    <location>
        <begin position="727"/>
        <end position="857"/>
    </location>
</feature>